<comment type="caution">
    <text evidence="10">The sequence shown here is derived from an EMBL/GenBank/DDBJ whole genome shotgun (WGS) entry which is preliminary data.</text>
</comment>
<dbReference type="PANTHER" id="PTHR11895">
    <property type="entry name" value="TRANSAMIDASE"/>
    <property type="match status" value="1"/>
</dbReference>
<evidence type="ECO:0000256" key="7">
    <source>
        <dbReference type="ARBA" id="ARBA00047407"/>
    </source>
</evidence>
<keyword evidence="3 8" id="KW-0547">Nucleotide-binding</keyword>
<accession>A0A7X5HVT5</accession>
<keyword evidence="5 8" id="KW-0648">Protein biosynthesis</keyword>
<feature type="active site" description="Acyl-ester intermediate" evidence="8">
    <location>
        <position position="178"/>
    </location>
</feature>
<dbReference type="RefSeq" id="WP_162370311.1">
    <property type="nucleotide sequence ID" value="NZ_JAAEEH010000017.1"/>
</dbReference>
<organism evidence="10 11">
    <name type="scientific">Anaerotalea alkaliphila</name>
    <dbReference type="NCBI Taxonomy" id="2662126"/>
    <lineage>
        <taxon>Bacteria</taxon>
        <taxon>Bacillati</taxon>
        <taxon>Bacillota</taxon>
        <taxon>Clostridia</taxon>
        <taxon>Eubacteriales</taxon>
        <taxon>Anaerotalea</taxon>
    </lineage>
</organism>
<protein>
    <recommendedName>
        <fullName evidence="8">Glutamyl-tRNA(Gln) amidotransferase subunit A</fullName>
        <shortName evidence="8">Glu-ADT subunit A</shortName>
        <ecNumber evidence="8">6.3.5.7</ecNumber>
    </recommendedName>
</protein>
<dbReference type="InterPro" id="IPR020556">
    <property type="entry name" value="Amidase_CS"/>
</dbReference>
<keyword evidence="11" id="KW-1185">Reference proteome</keyword>
<dbReference type="EMBL" id="JAAEEH010000017">
    <property type="protein sequence ID" value="NDL67582.1"/>
    <property type="molecule type" value="Genomic_DNA"/>
</dbReference>
<evidence type="ECO:0000256" key="2">
    <source>
        <dbReference type="ARBA" id="ARBA00022598"/>
    </source>
</evidence>
<feature type="domain" description="Amidase" evidence="9">
    <location>
        <begin position="24"/>
        <end position="467"/>
    </location>
</feature>
<dbReference type="SUPFAM" id="SSF75304">
    <property type="entry name" value="Amidase signature (AS) enzymes"/>
    <property type="match status" value="1"/>
</dbReference>
<dbReference type="InterPro" id="IPR036928">
    <property type="entry name" value="AS_sf"/>
</dbReference>
<dbReference type="HAMAP" id="MF_00120">
    <property type="entry name" value="GatA"/>
    <property type="match status" value="1"/>
</dbReference>
<evidence type="ECO:0000313" key="11">
    <source>
        <dbReference type="Proteomes" id="UP000461585"/>
    </source>
</evidence>
<keyword evidence="10" id="KW-0808">Transferase</keyword>
<dbReference type="PROSITE" id="PS00571">
    <property type="entry name" value="AMIDASES"/>
    <property type="match status" value="1"/>
</dbReference>
<dbReference type="PANTHER" id="PTHR11895:SF151">
    <property type="entry name" value="GLUTAMYL-TRNA(GLN) AMIDOTRANSFERASE SUBUNIT A"/>
    <property type="match status" value="1"/>
</dbReference>
<reference evidence="10 11" key="1">
    <citation type="submission" date="2020-01" db="EMBL/GenBank/DDBJ databases">
        <title>Anaeroalcalibacter tamaniensis gen. nov., sp. nov., moderately halophilic strictly anaerobic fermenter bacterium from mud volcano of Taman peninsula.</title>
        <authorList>
            <person name="Frolova A."/>
            <person name="Merkel A.Y."/>
            <person name="Slobodkin A.I."/>
        </authorList>
    </citation>
    <scope>NUCLEOTIDE SEQUENCE [LARGE SCALE GENOMIC DNA]</scope>
    <source>
        <strain evidence="10 11">F-3ap</strain>
    </source>
</reference>
<evidence type="ECO:0000256" key="6">
    <source>
        <dbReference type="ARBA" id="ARBA00025295"/>
    </source>
</evidence>
<name>A0A7X5HVT5_9FIRM</name>
<dbReference type="GO" id="GO:0016740">
    <property type="term" value="F:transferase activity"/>
    <property type="evidence" value="ECO:0007669"/>
    <property type="project" value="UniProtKB-KW"/>
</dbReference>
<comment type="subunit">
    <text evidence="8">Heterotrimer of A, B and C subunits.</text>
</comment>
<dbReference type="GO" id="GO:0006412">
    <property type="term" value="P:translation"/>
    <property type="evidence" value="ECO:0007669"/>
    <property type="project" value="UniProtKB-UniRule"/>
</dbReference>
<dbReference type="InterPro" id="IPR004412">
    <property type="entry name" value="GatA"/>
</dbReference>
<dbReference type="GO" id="GO:0050567">
    <property type="term" value="F:glutaminyl-tRNA synthase (glutamine-hydrolyzing) activity"/>
    <property type="evidence" value="ECO:0007669"/>
    <property type="project" value="UniProtKB-UniRule"/>
</dbReference>
<feature type="active site" description="Charge relay system" evidence="8">
    <location>
        <position position="154"/>
    </location>
</feature>
<comment type="function">
    <text evidence="6 8">Allows the formation of correctly charged Gln-tRNA(Gln) through the transamidation of misacylated Glu-tRNA(Gln) in organisms which lack glutaminyl-tRNA synthetase. The reaction takes place in the presence of glutamine and ATP through an activated gamma-phospho-Glu-tRNA(Gln).</text>
</comment>
<evidence type="ECO:0000256" key="5">
    <source>
        <dbReference type="ARBA" id="ARBA00022917"/>
    </source>
</evidence>
<keyword evidence="4 8" id="KW-0067">ATP-binding</keyword>
<dbReference type="Pfam" id="PF01425">
    <property type="entry name" value="Amidase"/>
    <property type="match status" value="1"/>
</dbReference>
<dbReference type="GO" id="GO:0030956">
    <property type="term" value="C:glutamyl-tRNA(Gln) amidotransferase complex"/>
    <property type="evidence" value="ECO:0007669"/>
    <property type="project" value="InterPro"/>
</dbReference>
<dbReference type="EC" id="6.3.5.7" evidence="8"/>
<dbReference type="NCBIfam" id="TIGR00132">
    <property type="entry name" value="gatA"/>
    <property type="match status" value="1"/>
</dbReference>
<sequence length="486" mass="51849">MSYYDKTAHALADLLAKKEASSVEITKSCLERIDMVDPKVNAYITVDAEGALAQAAKADEARTAGEAVHPLAGVPIAVKDNICTKGLATTCASRMLEHFVPPYDAFVTRRIREAGMVILGKLNMDEFAMGSSTENSSFFQTKNPWNLDYVPGGSSGGSAACVAADMAPLALGSDTGGSIRQPAHYCGVVGMKPTYGRVSRYGLVAFASSLDQIGPLTKDVRDAALALNLICGHDPMDSSSAPLEVPDFTASLGQDVAGMRIALPRAFMGEGIQREVKEAVLAAAARFEAMGAVVEEVDLTMTDMALPAYYLISSAEASSNLARFDGIKYGHRAKSYDNLLDLYKQTREEGFGTEVKRRIMLGTYALSSGYYDAYYKKAQQVRTLIKGGFDEIFAAYDLILTPTGPTTAFKLGAKTADPVAMYLNDICTVPVNIAGLPAISMNCGFDDLGLPIGLQLVGKAFDEHSILKAADAYEKAGGLSLDKPRL</sequence>
<dbReference type="InterPro" id="IPR000120">
    <property type="entry name" value="Amidase"/>
</dbReference>
<proteinExistence type="inferred from homology"/>
<evidence type="ECO:0000256" key="4">
    <source>
        <dbReference type="ARBA" id="ARBA00022840"/>
    </source>
</evidence>
<comment type="catalytic activity">
    <reaction evidence="7 8">
        <text>L-glutamyl-tRNA(Gln) + L-glutamine + ATP + H2O = L-glutaminyl-tRNA(Gln) + L-glutamate + ADP + phosphate + H(+)</text>
        <dbReference type="Rhea" id="RHEA:17521"/>
        <dbReference type="Rhea" id="RHEA-COMP:9681"/>
        <dbReference type="Rhea" id="RHEA-COMP:9684"/>
        <dbReference type="ChEBI" id="CHEBI:15377"/>
        <dbReference type="ChEBI" id="CHEBI:15378"/>
        <dbReference type="ChEBI" id="CHEBI:29985"/>
        <dbReference type="ChEBI" id="CHEBI:30616"/>
        <dbReference type="ChEBI" id="CHEBI:43474"/>
        <dbReference type="ChEBI" id="CHEBI:58359"/>
        <dbReference type="ChEBI" id="CHEBI:78520"/>
        <dbReference type="ChEBI" id="CHEBI:78521"/>
        <dbReference type="ChEBI" id="CHEBI:456216"/>
        <dbReference type="EC" id="6.3.5.7"/>
    </reaction>
</comment>
<evidence type="ECO:0000256" key="1">
    <source>
        <dbReference type="ARBA" id="ARBA00008069"/>
    </source>
</evidence>
<gene>
    <name evidence="8 10" type="primary">gatA</name>
    <name evidence="10" type="ORF">GXN74_07465</name>
</gene>
<comment type="similarity">
    <text evidence="1 8">Belongs to the amidase family. GatA subfamily.</text>
</comment>
<dbReference type="InterPro" id="IPR023631">
    <property type="entry name" value="Amidase_dom"/>
</dbReference>
<dbReference type="GO" id="GO:0005524">
    <property type="term" value="F:ATP binding"/>
    <property type="evidence" value="ECO:0007669"/>
    <property type="project" value="UniProtKB-KW"/>
</dbReference>
<dbReference type="Proteomes" id="UP000461585">
    <property type="component" value="Unassembled WGS sequence"/>
</dbReference>
<evidence type="ECO:0000259" key="9">
    <source>
        <dbReference type="Pfam" id="PF01425"/>
    </source>
</evidence>
<evidence type="ECO:0000256" key="3">
    <source>
        <dbReference type="ARBA" id="ARBA00022741"/>
    </source>
</evidence>
<keyword evidence="2 8" id="KW-0436">Ligase</keyword>
<dbReference type="Gene3D" id="3.90.1300.10">
    <property type="entry name" value="Amidase signature (AS) domain"/>
    <property type="match status" value="1"/>
</dbReference>
<evidence type="ECO:0000256" key="8">
    <source>
        <dbReference type="HAMAP-Rule" id="MF_00120"/>
    </source>
</evidence>
<evidence type="ECO:0000313" key="10">
    <source>
        <dbReference type="EMBL" id="NDL67582.1"/>
    </source>
</evidence>
<feature type="active site" description="Charge relay system" evidence="8">
    <location>
        <position position="79"/>
    </location>
</feature>
<dbReference type="AlphaFoldDB" id="A0A7X5HVT5"/>